<dbReference type="EMBL" id="MK501729">
    <property type="protein sequence ID" value="QBG78468.1"/>
    <property type="molecule type" value="Genomic_DNA"/>
</dbReference>
<dbReference type="RefSeq" id="YP_010101728.1">
    <property type="nucleotide sequence ID" value="NC_055792.1"/>
</dbReference>
<dbReference type="Proteomes" id="UP000293379">
    <property type="component" value="Segment"/>
</dbReference>
<evidence type="ECO:0000313" key="2">
    <source>
        <dbReference type="EMBL" id="QBG78468.1"/>
    </source>
</evidence>
<dbReference type="GeneID" id="65119502"/>
<reference evidence="3" key="1">
    <citation type="submission" date="2019-02" db="EMBL/GenBank/DDBJ databases">
        <authorList>
            <person name="Montgomery M.T."/>
            <person name="Garlena R.A."/>
            <person name="Russell D.A."/>
            <person name="Pope W.H."/>
            <person name="Jacobs-Sera D."/>
            <person name="Hatfull G.F."/>
        </authorList>
    </citation>
    <scope>NUCLEOTIDE SEQUENCE [LARGE SCALE GENOMIC DNA]</scope>
</reference>
<gene>
    <name evidence="2" type="primary">78</name>
    <name evidence="2" type="ORF">PBI_WALRUS_78</name>
</gene>
<dbReference type="KEGG" id="vg:65119502"/>
<name>A0A481S1S1_9CAUD</name>
<organism evidence="2 3">
    <name type="scientific">Gordonia phage Walrus</name>
    <dbReference type="NCBI Taxonomy" id="2517927"/>
    <lineage>
        <taxon>Viruses</taxon>
        <taxon>Duplodnaviria</taxon>
        <taxon>Heunggongvirae</taxon>
        <taxon>Uroviricota</taxon>
        <taxon>Caudoviricetes</taxon>
        <taxon>Jujuvirus</taxon>
        <taxon>Jujuvirus walrus</taxon>
    </lineage>
</organism>
<accession>A0A481S1S1</accession>
<sequence>MTDQTMHALMDVYRTDLNDRDNEIDSLTMQLNSQRDRADRLARDKDQAENMGRASSERARENLKKVTELEQQIAGLADIENQVAKLNGIIASLNIELGTEREAHTAARDAIAELQTRVSQFMDLKDGMCRILDVVHSERDLPTDRKVIGVREILDEFGFHESVHPVGSHEGAQP</sequence>
<feature type="region of interest" description="Disordered" evidence="1">
    <location>
        <begin position="31"/>
        <end position="61"/>
    </location>
</feature>
<protein>
    <submittedName>
        <fullName evidence="2">Uncharacterized protein</fullName>
    </submittedName>
</protein>
<evidence type="ECO:0000256" key="1">
    <source>
        <dbReference type="SAM" id="MobiDB-lite"/>
    </source>
</evidence>
<evidence type="ECO:0000313" key="3">
    <source>
        <dbReference type="Proteomes" id="UP000293379"/>
    </source>
</evidence>
<keyword evidence="3" id="KW-1185">Reference proteome</keyword>
<feature type="compositionally biased region" description="Basic and acidic residues" evidence="1">
    <location>
        <begin position="34"/>
        <end position="48"/>
    </location>
</feature>
<proteinExistence type="predicted"/>